<evidence type="ECO:0000313" key="1">
    <source>
        <dbReference type="EMBL" id="QTD55838.1"/>
    </source>
</evidence>
<dbReference type="InterPro" id="IPR008257">
    <property type="entry name" value="Pept_M19"/>
</dbReference>
<dbReference type="SUPFAM" id="SSF51556">
    <property type="entry name" value="Metallo-dependent hydrolases"/>
    <property type="match status" value="1"/>
</dbReference>
<reference evidence="1 2" key="1">
    <citation type="submission" date="2021-03" db="EMBL/GenBank/DDBJ databases">
        <title>Complete genome of Parasphingorhabdus_sp.JHSY0214.</title>
        <authorList>
            <person name="Yoo J.H."/>
            <person name="Bae J.W."/>
        </authorList>
    </citation>
    <scope>NUCLEOTIDE SEQUENCE [LARGE SCALE GENOMIC DNA]</scope>
    <source>
        <strain evidence="1 2">JHSY0214</strain>
    </source>
</reference>
<accession>A0ABX7T2Q1</accession>
<name>A0ABX7T2Q1_9SPHN</name>
<protein>
    <submittedName>
        <fullName evidence="1">Membrane dipeptidase</fullName>
    </submittedName>
</protein>
<dbReference type="RefSeq" id="WP_207987662.1">
    <property type="nucleotide sequence ID" value="NZ_CP071794.1"/>
</dbReference>
<dbReference type="Pfam" id="PF01244">
    <property type="entry name" value="Peptidase_M19"/>
    <property type="match status" value="1"/>
</dbReference>
<dbReference type="EMBL" id="CP071794">
    <property type="protein sequence ID" value="QTD55838.1"/>
    <property type="molecule type" value="Genomic_DNA"/>
</dbReference>
<dbReference type="Gene3D" id="3.20.20.140">
    <property type="entry name" value="Metal-dependent hydrolases"/>
    <property type="match status" value="1"/>
</dbReference>
<gene>
    <name evidence="1" type="ORF">J4G78_16875</name>
</gene>
<sequence length="356" mass="38861">MCIICSSNNSSQSEENVTPVSYQPKQLEAGEAFLAKYPTIDIHAHPGRFFMNNAPETPFTSRYAKLDITETMAEIRASSISAVFFSTVADLPVLGFIEGGIGPTRELTDAEAKWEHNRQVDYFENIGADSGLEIGRSADDVDAAHEHKSIAGFLSIEGGDFIGCDIEKISEAAKRSVQSITIVHYRNNHIGDTQTQPPSHDGLSKFGQTAIKAMEDANILVDLSHASYDTVRGAARIASRPMMLSHSNIDFGDDKHNRLISAEHARLVTDGGGIVGAVPAGFGQQNFDEYIETILRMVDILGVDHIAIGTDMDFTYRSVMPNYSLWPVLAGSLLHRGVNETELAKIMGGNMVRIMQ</sequence>
<proteinExistence type="predicted"/>
<keyword evidence="2" id="KW-1185">Reference proteome</keyword>
<dbReference type="PANTHER" id="PTHR10443">
    <property type="entry name" value="MICROSOMAL DIPEPTIDASE"/>
    <property type="match status" value="1"/>
</dbReference>
<organism evidence="1 2">
    <name type="scientific">Parasphingorhabdus cellanae</name>
    <dbReference type="NCBI Taxonomy" id="2806553"/>
    <lineage>
        <taxon>Bacteria</taxon>
        <taxon>Pseudomonadati</taxon>
        <taxon>Pseudomonadota</taxon>
        <taxon>Alphaproteobacteria</taxon>
        <taxon>Sphingomonadales</taxon>
        <taxon>Sphingomonadaceae</taxon>
        <taxon>Parasphingorhabdus</taxon>
    </lineage>
</organism>
<dbReference type="PANTHER" id="PTHR10443:SF12">
    <property type="entry name" value="DIPEPTIDASE"/>
    <property type="match status" value="1"/>
</dbReference>
<dbReference type="InterPro" id="IPR032466">
    <property type="entry name" value="Metal_Hydrolase"/>
</dbReference>
<dbReference type="PROSITE" id="PS51365">
    <property type="entry name" value="RENAL_DIPEPTIDASE_2"/>
    <property type="match status" value="1"/>
</dbReference>
<evidence type="ECO:0000313" key="2">
    <source>
        <dbReference type="Proteomes" id="UP000663923"/>
    </source>
</evidence>
<dbReference type="Proteomes" id="UP000663923">
    <property type="component" value="Chromosome"/>
</dbReference>